<evidence type="ECO:0000313" key="1">
    <source>
        <dbReference type="EMBL" id="MBB4908313.1"/>
    </source>
</evidence>
<gene>
    <name evidence="1" type="ORF">FHR82_004555</name>
</gene>
<dbReference type="EMBL" id="JACHJQ010000004">
    <property type="protein sequence ID" value="MBB4908313.1"/>
    <property type="molecule type" value="Genomic_DNA"/>
</dbReference>
<dbReference type="Proteomes" id="UP000520767">
    <property type="component" value="Unassembled WGS sequence"/>
</dbReference>
<accession>A0A7W7Q7K4</accession>
<proteinExistence type="predicted"/>
<sequence length="34" mass="3548">MDEVDEVEDVPVPVTLVTLGDSDVPVCEDGSCAL</sequence>
<reference evidence="1 2" key="1">
    <citation type="submission" date="2020-08" db="EMBL/GenBank/DDBJ databases">
        <title>Genomic Encyclopedia of Type Strains, Phase III (KMG-III): the genomes of soil and plant-associated and newly described type strains.</title>
        <authorList>
            <person name="Whitman W."/>
        </authorList>
    </citation>
    <scope>NUCLEOTIDE SEQUENCE [LARGE SCALE GENOMIC DNA]</scope>
    <source>
        <strain evidence="1 2">CECT 8960</strain>
    </source>
</reference>
<evidence type="ECO:0000313" key="2">
    <source>
        <dbReference type="Proteomes" id="UP000520767"/>
    </source>
</evidence>
<keyword evidence="2" id="KW-1185">Reference proteome</keyword>
<comment type="caution">
    <text evidence="1">The sequence shown here is derived from an EMBL/GenBank/DDBJ whole genome shotgun (WGS) entry which is preliminary data.</text>
</comment>
<dbReference type="AlphaFoldDB" id="A0A7W7Q7K4"/>
<protein>
    <submittedName>
        <fullName evidence="1">Uncharacterized protein</fullName>
    </submittedName>
</protein>
<organism evidence="1 2">
    <name type="scientific">Actinophytocola algeriensis</name>
    <dbReference type="NCBI Taxonomy" id="1768010"/>
    <lineage>
        <taxon>Bacteria</taxon>
        <taxon>Bacillati</taxon>
        <taxon>Actinomycetota</taxon>
        <taxon>Actinomycetes</taxon>
        <taxon>Pseudonocardiales</taxon>
        <taxon>Pseudonocardiaceae</taxon>
    </lineage>
</organism>
<name>A0A7W7Q7K4_9PSEU</name>